<gene>
    <name evidence="2" type="ORF">OKW52_13885</name>
</gene>
<dbReference type="EMBL" id="JAPDFL010000001">
    <property type="protein sequence ID" value="MCW1933321.1"/>
    <property type="molecule type" value="Genomic_DNA"/>
</dbReference>
<evidence type="ECO:0000313" key="3">
    <source>
        <dbReference type="Proteomes" id="UP001208938"/>
    </source>
</evidence>
<evidence type="ECO:0000256" key="1">
    <source>
        <dbReference type="SAM" id="Phobius"/>
    </source>
</evidence>
<sequence>MDPVTAVYYATICAALSFAAGRLRSGMVRIILGVVIGAIAASLLPDIRGMLGV</sequence>
<keyword evidence="1" id="KW-0812">Transmembrane</keyword>
<reference evidence="2 3" key="1">
    <citation type="submission" date="2022-10" db="EMBL/GenBank/DDBJ databases">
        <title>Pararhodobacter sp. nov., isolated from marine algae.</title>
        <authorList>
            <person name="Choi B.J."/>
            <person name="Kim J.M."/>
            <person name="Lee J.K."/>
            <person name="Choi D.G."/>
            <person name="Jeon C.O."/>
        </authorList>
    </citation>
    <scope>NUCLEOTIDE SEQUENCE [LARGE SCALE GENOMIC DNA]</scope>
    <source>
        <strain evidence="2 3">ZQ420</strain>
    </source>
</reference>
<keyword evidence="1" id="KW-1133">Transmembrane helix</keyword>
<name>A0ABT3H0L3_9RHOB</name>
<dbReference type="RefSeq" id="WP_264506246.1">
    <property type="nucleotide sequence ID" value="NZ_JAPDFL010000001.1"/>
</dbReference>
<feature type="transmembrane region" description="Helical" evidence="1">
    <location>
        <begin position="30"/>
        <end position="51"/>
    </location>
</feature>
<organism evidence="2 3">
    <name type="scientific">Pararhodobacter zhoushanensis</name>
    <dbReference type="NCBI Taxonomy" id="2479545"/>
    <lineage>
        <taxon>Bacteria</taxon>
        <taxon>Pseudomonadati</taxon>
        <taxon>Pseudomonadota</taxon>
        <taxon>Alphaproteobacteria</taxon>
        <taxon>Rhodobacterales</taxon>
        <taxon>Paracoccaceae</taxon>
        <taxon>Pararhodobacter</taxon>
    </lineage>
</organism>
<comment type="caution">
    <text evidence="2">The sequence shown here is derived from an EMBL/GenBank/DDBJ whole genome shotgun (WGS) entry which is preliminary data.</text>
</comment>
<evidence type="ECO:0000313" key="2">
    <source>
        <dbReference type="EMBL" id="MCW1933321.1"/>
    </source>
</evidence>
<dbReference type="Proteomes" id="UP001208938">
    <property type="component" value="Unassembled WGS sequence"/>
</dbReference>
<feature type="transmembrane region" description="Helical" evidence="1">
    <location>
        <begin position="6"/>
        <end position="23"/>
    </location>
</feature>
<keyword evidence="1" id="KW-0472">Membrane</keyword>
<keyword evidence="3" id="KW-1185">Reference proteome</keyword>
<accession>A0ABT3H0L3</accession>
<proteinExistence type="predicted"/>
<protein>
    <submittedName>
        <fullName evidence="2">Uncharacterized protein</fullName>
    </submittedName>
</protein>